<reference evidence="2 3" key="1">
    <citation type="journal article" date="2019" name="Nat. Med.">
        <title>A library of human gut bacterial isolates paired with longitudinal multiomics data enables mechanistic microbiome research.</title>
        <authorList>
            <person name="Poyet M."/>
            <person name="Groussin M."/>
            <person name="Gibbons S.M."/>
            <person name="Avila-Pacheco J."/>
            <person name="Jiang X."/>
            <person name="Kearney S.M."/>
            <person name="Perrotta A.R."/>
            <person name="Berdy B."/>
            <person name="Zhao S."/>
            <person name="Lieberman T.D."/>
            <person name="Swanson P.K."/>
            <person name="Smith M."/>
            <person name="Roesemann S."/>
            <person name="Alexander J.E."/>
            <person name="Rich S.A."/>
            <person name="Livny J."/>
            <person name="Vlamakis H."/>
            <person name="Clish C."/>
            <person name="Bullock K."/>
            <person name="Deik A."/>
            <person name="Scott J."/>
            <person name="Pierce K.A."/>
            <person name="Xavier R.J."/>
            <person name="Alm E.J."/>
        </authorList>
    </citation>
    <scope>NUCLEOTIDE SEQUENCE [LARGE SCALE GENOMIC DNA]</scope>
    <source>
        <strain evidence="2 3">BIOML-A1</strain>
    </source>
</reference>
<evidence type="ECO:0000313" key="2">
    <source>
        <dbReference type="EMBL" id="MZL76952.1"/>
    </source>
</evidence>
<proteinExistence type="predicted"/>
<evidence type="ECO:0000313" key="3">
    <source>
        <dbReference type="Proteomes" id="UP000452293"/>
    </source>
</evidence>
<protein>
    <recommendedName>
        <fullName evidence="4">Rpn family recombination-promoting nuclease/putative transposase</fullName>
    </recommendedName>
</protein>
<organism evidence="2 3">
    <name type="scientific">Blautia massiliensis</name>
    <name type="common">ex Durand et al. 2017</name>
    <dbReference type="NCBI Taxonomy" id="1737424"/>
    <lineage>
        <taxon>Bacteria</taxon>
        <taxon>Bacillati</taxon>
        <taxon>Bacillota</taxon>
        <taxon>Clostridia</taxon>
        <taxon>Lachnospirales</taxon>
        <taxon>Lachnospiraceae</taxon>
        <taxon>Blautia</taxon>
    </lineage>
</organism>
<gene>
    <name evidence="2" type="ORF">GT718_06165</name>
</gene>
<evidence type="ECO:0008006" key="4">
    <source>
        <dbReference type="Google" id="ProtNLM"/>
    </source>
</evidence>
<dbReference type="RefSeq" id="WP_129974775.1">
    <property type="nucleotide sequence ID" value="NZ_JBKTCY010000001.1"/>
</dbReference>
<keyword evidence="3" id="KW-1185">Reference proteome</keyword>
<sequence>MTNNTIFDDVFRTMVEKMTYLVVPLINEVFHTAYPEDVKIVQLCNEHQLEDGEIITDSCLRIGDMLYHIECQSLDDETMAVRMVEYDFAIALEHRKKVDGRYCVEFPRSCVLYLRNGKRTPDFLEVELILPDSQMCVYRVPTVKVENYTKDSIFEKKLLMLLPFYIMRYEKVADIIEKDSEKLQRLLSEYEDIRNKLGKEISISGRAELYTDLNRLIIRISDYVFRNKEKVRKGVGEVMGGKVLQLESERLREEGMAIGKAEGKAEGEARLSALINRLFLEGRSDEVQRVVTDVKWRQKLYGEYNL</sequence>
<comment type="caution">
    <text evidence="2">The sequence shown here is derived from an EMBL/GenBank/DDBJ whole genome shotgun (WGS) entry which is preliminary data.</text>
</comment>
<accession>A0ABW9X1Z0</accession>
<evidence type="ECO:0000256" key="1">
    <source>
        <dbReference type="SAM" id="Coils"/>
    </source>
</evidence>
<keyword evidence="1" id="KW-0175">Coiled coil</keyword>
<dbReference type="Proteomes" id="UP000452293">
    <property type="component" value="Unassembled WGS sequence"/>
</dbReference>
<dbReference type="EMBL" id="WWVW01000009">
    <property type="protein sequence ID" value="MZL76952.1"/>
    <property type="molecule type" value="Genomic_DNA"/>
</dbReference>
<feature type="coiled-coil region" evidence="1">
    <location>
        <begin position="173"/>
        <end position="200"/>
    </location>
</feature>
<name>A0ABW9X1Z0_9FIRM</name>